<evidence type="ECO:0000256" key="1">
    <source>
        <dbReference type="SAM" id="MobiDB-lite"/>
    </source>
</evidence>
<keyword evidence="3" id="KW-1185">Reference proteome</keyword>
<proteinExistence type="predicted"/>
<dbReference type="EMBL" id="CP140255">
    <property type="protein sequence ID" value="WQH14635.1"/>
    <property type="molecule type" value="Genomic_DNA"/>
</dbReference>
<gene>
    <name evidence="2" type="ORF">SR894_08870</name>
</gene>
<feature type="region of interest" description="Disordered" evidence="1">
    <location>
        <begin position="18"/>
        <end position="37"/>
    </location>
</feature>
<name>A0ABZ0YR46_9GAMM</name>
<dbReference type="RefSeq" id="WP_223288783.1">
    <property type="nucleotide sequence ID" value="NZ_CP140255.1"/>
</dbReference>
<dbReference type="Proteomes" id="UP001324794">
    <property type="component" value="Chromosome"/>
</dbReference>
<feature type="compositionally biased region" description="Basic and acidic residues" evidence="1">
    <location>
        <begin position="21"/>
        <end position="33"/>
    </location>
</feature>
<evidence type="ECO:0000313" key="3">
    <source>
        <dbReference type="Proteomes" id="UP001324794"/>
    </source>
</evidence>
<dbReference type="Pfam" id="PF07867">
    <property type="entry name" value="DUF1654"/>
    <property type="match status" value="1"/>
</dbReference>
<accession>A0ABZ0YR46</accession>
<dbReference type="InterPro" id="IPR012449">
    <property type="entry name" value="Phage_F116_Orf28"/>
</dbReference>
<evidence type="ECO:0000313" key="2">
    <source>
        <dbReference type="EMBL" id="WQH14635.1"/>
    </source>
</evidence>
<sequence>MSSYDLLCQRVQKTINSPKAQTEKCAELQRQPDDNTDDWARMLSDLGTVENVDLIPLDDSAEHVRIRWNPEAAM</sequence>
<protein>
    <submittedName>
        <fullName evidence="2">DUF1654 domain-containing protein</fullName>
    </submittedName>
</protein>
<organism evidence="2 3">
    <name type="scientific">Vreelandella neptunia</name>
    <dbReference type="NCBI Taxonomy" id="115551"/>
    <lineage>
        <taxon>Bacteria</taxon>
        <taxon>Pseudomonadati</taxon>
        <taxon>Pseudomonadota</taxon>
        <taxon>Gammaproteobacteria</taxon>
        <taxon>Oceanospirillales</taxon>
        <taxon>Halomonadaceae</taxon>
        <taxon>Vreelandella</taxon>
    </lineage>
</organism>
<reference evidence="2 3" key="1">
    <citation type="submission" date="2023-11" db="EMBL/GenBank/DDBJ databases">
        <title>MicrobeMod: A computational toolkit for identifying prokaryotic methylation and restriction-modification with nanopore sequencing.</title>
        <authorList>
            <person name="Crits-Christoph A."/>
            <person name="Kang S.C."/>
            <person name="Lee H."/>
            <person name="Ostrov N."/>
        </authorList>
    </citation>
    <scope>NUCLEOTIDE SEQUENCE [LARGE SCALE GENOMIC DNA]</scope>
    <source>
        <strain evidence="2 3">ATCC BAA-805</strain>
    </source>
</reference>